<name>A0A7Z1AGC6_9GAMM</name>
<comment type="similarity">
    <text evidence="1">Belongs to the UPF0502 family.</text>
</comment>
<dbReference type="InterPro" id="IPR007432">
    <property type="entry name" value="DUF480"/>
</dbReference>
<dbReference type="PANTHER" id="PTHR38768:SF1">
    <property type="entry name" value="UPF0502 PROTEIN YCEH"/>
    <property type="match status" value="1"/>
</dbReference>
<dbReference type="Proteomes" id="UP000094769">
    <property type="component" value="Unassembled WGS sequence"/>
</dbReference>
<dbReference type="Pfam" id="PF04337">
    <property type="entry name" value="DUF480"/>
    <property type="match status" value="1"/>
</dbReference>
<dbReference type="PANTHER" id="PTHR38768">
    <property type="entry name" value="UPF0502 PROTEIN YCEH"/>
    <property type="match status" value="1"/>
</dbReference>
<organism evidence="3 4">
    <name type="scientific">Candidatus Thiodiazotropha endolucinida</name>
    <dbReference type="NCBI Taxonomy" id="1655433"/>
    <lineage>
        <taxon>Bacteria</taxon>
        <taxon>Pseudomonadati</taxon>
        <taxon>Pseudomonadota</taxon>
        <taxon>Gammaproteobacteria</taxon>
        <taxon>Chromatiales</taxon>
        <taxon>Sedimenticolaceae</taxon>
        <taxon>Candidatus Thiodiazotropha</taxon>
    </lineage>
</organism>
<keyword evidence="4" id="KW-1185">Reference proteome</keyword>
<dbReference type="SUPFAM" id="SSF46785">
    <property type="entry name" value="Winged helix' DNA-binding domain"/>
    <property type="match status" value="2"/>
</dbReference>
<dbReference type="OrthoDB" id="9784785at2"/>
<protein>
    <submittedName>
        <fullName evidence="3">Uncharacterized protein</fullName>
    </submittedName>
</protein>
<evidence type="ECO:0000256" key="2">
    <source>
        <dbReference type="SAM" id="MobiDB-lite"/>
    </source>
</evidence>
<dbReference type="EMBL" id="MARB01000004">
    <property type="protein sequence ID" value="ODJ88797.1"/>
    <property type="molecule type" value="Genomic_DNA"/>
</dbReference>
<proteinExistence type="inferred from homology"/>
<dbReference type="AlphaFoldDB" id="A0A7Z1AGC6"/>
<dbReference type="InterPro" id="IPR036390">
    <property type="entry name" value="WH_DNA-bd_sf"/>
</dbReference>
<feature type="region of interest" description="Disordered" evidence="2">
    <location>
        <begin position="171"/>
        <end position="190"/>
    </location>
</feature>
<dbReference type="Gene3D" id="1.10.10.10">
    <property type="entry name" value="Winged helix-like DNA-binding domain superfamily/Winged helix DNA-binding domain"/>
    <property type="match status" value="2"/>
</dbReference>
<dbReference type="RefSeq" id="WP_069121653.1">
    <property type="nucleotide sequence ID" value="NZ_MARB01000004.1"/>
</dbReference>
<comment type="caution">
    <text evidence="3">The sequence shown here is derived from an EMBL/GenBank/DDBJ whole genome shotgun (WGS) entry which is preliminary data.</text>
</comment>
<feature type="compositionally biased region" description="Basic and acidic residues" evidence="2">
    <location>
        <begin position="179"/>
        <end position="190"/>
    </location>
</feature>
<dbReference type="InterPro" id="IPR036388">
    <property type="entry name" value="WH-like_DNA-bd_sf"/>
</dbReference>
<evidence type="ECO:0000313" key="3">
    <source>
        <dbReference type="EMBL" id="ODJ88797.1"/>
    </source>
</evidence>
<accession>A0A7Z1AGC6</accession>
<evidence type="ECO:0000256" key="1">
    <source>
        <dbReference type="HAMAP-Rule" id="MF_01584"/>
    </source>
</evidence>
<sequence length="224" mass="25452">MKVEITPLEARVVGCLLEKEVTTPDQYPLSLAALTNACNQKSSRDPVLQLQELEVQSLLDELKKKHLVSDRTGFGSRVAKYQHRFCNTGFGALEFSTQELGLICVLLLRGPQTPGELRSRTNRLCQFSDVQEVESVLNGLMQRADGPFVVRLAREPGRRESRYAHLFCGDVEEDSESNEPDRMERGQEADQAARIEQLEAVLNEMRREIENLRARVDELESHRN</sequence>
<reference evidence="3 4" key="1">
    <citation type="submission" date="2016-06" db="EMBL/GenBank/DDBJ databases">
        <title>Genome sequence of endosymbiont of Candidatus Endolucinida thiodiazotropha.</title>
        <authorList>
            <person name="Poehlein A."/>
            <person name="Koenig S."/>
            <person name="Heiden S.E."/>
            <person name="Thuermer A."/>
            <person name="Voget S."/>
            <person name="Daniel R."/>
            <person name="Markert S."/>
            <person name="Gros O."/>
            <person name="Schweder T."/>
        </authorList>
    </citation>
    <scope>NUCLEOTIDE SEQUENCE [LARGE SCALE GENOMIC DNA]</scope>
    <source>
        <strain evidence="3 4">COS</strain>
    </source>
</reference>
<dbReference type="HAMAP" id="MF_01584">
    <property type="entry name" value="UPF0502"/>
    <property type="match status" value="1"/>
</dbReference>
<gene>
    <name evidence="3" type="ORF">CODIS_08910</name>
</gene>
<evidence type="ECO:0000313" key="4">
    <source>
        <dbReference type="Proteomes" id="UP000094769"/>
    </source>
</evidence>